<proteinExistence type="predicted"/>
<dbReference type="PANTHER" id="PTHR38690">
    <property type="entry name" value="PROTEASE-RELATED"/>
    <property type="match status" value="1"/>
</dbReference>
<dbReference type="EMBL" id="JAQIPB010000009">
    <property type="protein sequence ID" value="MDA7418409.1"/>
    <property type="molecule type" value="Genomic_DNA"/>
</dbReference>
<reference evidence="3" key="1">
    <citation type="submission" date="2023-01" db="EMBL/GenBank/DDBJ databases">
        <title>Xenophilus mangrovi sp. nov., isolated from soil of Mangrove nature reserve.</title>
        <authorList>
            <person name="Xu S."/>
            <person name="Liu Z."/>
            <person name="Xu Y."/>
        </authorList>
    </citation>
    <scope>NUCLEOTIDE SEQUENCE</scope>
    <source>
        <strain evidence="3">YW8</strain>
    </source>
</reference>
<evidence type="ECO:0000313" key="3">
    <source>
        <dbReference type="EMBL" id="MDA7418409.1"/>
    </source>
</evidence>
<gene>
    <name evidence="3" type="ORF">PGB34_18730</name>
</gene>
<organism evidence="3 4">
    <name type="scientific">Xenophilus arseniciresistens</name>
    <dbReference type="NCBI Taxonomy" id="1283306"/>
    <lineage>
        <taxon>Bacteria</taxon>
        <taxon>Pseudomonadati</taxon>
        <taxon>Pseudomonadota</taxon>
        <taxon>Betaproteobacteria</taxon>
        <taxon>Burkholderiales</taxon>
        <taxon>Comamonadaceae</taxon>
        <taxon>Xenophilus</taxon>
    </lineage>
</organism>
<feature type="region of interest" description="Disordered" evidence="1">
    <location>
        <begin position="1329"/>
        <end position="1352"/>
    </location>
</feature>
<name>A0AAE3NF12_9BURK</name>
<comment type="caution">
    <text evidence="3">The sequence shown here is derived from an EMBL/GenBank/DDBJ whole genome shotgun (WGS) entry which is preliminary data.</text>
</comment>
<dbReference type="Pfam" id="PF13116">
    <property type="entry name" value="YhdP"/>
    <property type="match status" value="1"/>
</dbReference>
<dbReference type="NCBIfam" id="TIGR02099">
    <property type="entry name" value="YhdP family protein"/>
    <property type="match status" value="1"/>
</dbReference>
<sequence>MARWLLGLLGAAWLLFGILLLVLHAWIVPRIGEWRGLLETQASRAVGAPVRIGAIQAESNSLFPTIELHDVALQDSAGRDALRLARVVVSVSPRSVWRLGFEQLYIEQVEVDMRLSREGRLHVAGLDLSSDSARIDGDTAIADWFFAQREFVVARGTVRWTDEARGAAPLLLSDVRFVARNGGRRHQMRLDATPPEGWGQRFTLSAQFRQPLLSTRPGDWKRWQGQIHAQLPHIDVSRLGQYVTLDARIREGSGALRAWIDVAQGQPVGGVADLALSRVNTVLGAQLQPLVLRDLTGRVSVQQSPAFFEFSTQALQFTTGQGERWSGGNLWFRREAEQAKLPETGVLRADRLDLGALALIADRLPLGDAVRKLLASRAPQGLVEQIELSWQGPADAPSRYHAKGQVAGLAVAGDVPLPAPGPTAHPPVGTPGIRGLSGSFELNQDGGHAQLSIDQGALEFPGVFEQPVLPLDSATARAQWKIQGERIELSVPELRFANADAAGTARASWHTADAATSGSRSRFPGVLDLQGTLTRANGTRVWRYLPLSIPQDTRDYVQQAVRQGTASSVDFRVRGDLWDVPFNDPRQGEFRIAAKVRDVQFAYVPPPPPAQAAKVPADDVRTLPWPALAGVSGELIFERSGMQVRNARGHLAGATQMEVFQGEARIANMAVHDALLTVDARMRGPLGELTRLGVPLLRTLPEAHAFASGVRGEGQADYRLQMQMPLAHSANVKVQAQIGLAGNTLQLAPGTPQFSQVQGPLRFTESGFSLDGLQAQWAGGPFQVQGQGRWDRAQTELDLRAQGRFTAEGLRGLHEWPWLTGLARGAEGGAAYSAQVALRQGRPSFELRSDLQGLGLPWPAPLNKAAADALPLLVRQQISERRPDGHPLREHFEARLGDVASADYVSDVSEETPKLLQGAVRLGKEAVTAARLPASGAMAEVALPRVDVDAWRQLMNPGTAAAGTPPGAAAAAPADHPWAPSRVQLHTDELVVAGRTLRQVALAGTREGQLWHARIDARELSGDVAYNLRQAGRLHARLARLKIEAGAADQVESLLDEQPHTLPALDVVVDELELFGRQLGRLEIEAVNQGGSLNEWRLNRLNLKTPEAEFRAQGKWSAVPGAASGPRQTALDFHLAIQDAGALLRRFGMADVLARGQGALAGQVQWRGSPFAIDHPSLAGQLHLDVNSGQFLKAEPGIAKLLGVLSLQALPRRFTLDFRDIFSAGFAFDFIRGDARISNGVAQTNNLQMKGVNAAVLMEGSADIAHETQNLRVVVVPEINAGTAALVATAINPAIGIGAFLAQAVLSRPLVAATTREFEIAGTWADPRVTQVPRRTTGASAGGAPPAPVTPLPRLLPDLPALPSLPVPSLPGLPDWMLGGARSTPPTENHTP</sequence>
<feature type="compositionally biased region" description="Low complexity" evidence="1">
    <location>
        <begin position="1333"/>
        <end position="1344"/>
    </location>
</feature>
<feature type="region of interest" description="Disordered" evidence="1">
    <location>
        <begin position="1373"/>
        <end position="1392"/>
    </location>
</feature>
<protein>
    <submittedName>
        <fullName evidence="3">YhdP family protein</fullName>
    </submittedName>
</protein>
<evidence type="ECO:0000259" key="2">
    <source>
        <dbReference type="Pfam" id="PF13116"/>
    </source>
</evidence>
<dbReference type="Proteomes" id="UP001212602">
    <property type="component" value="Unassembled WGS sequence"/>
</dbReference>
<evidence type="ECO:0000256" key="1">
    <source>
        <dbReference type="SAM" id="MobiDB-lite"/>
    </source>
</evidence>
<dbReference type="PANTHER" id="PTHR38690:SF1">
    <property type="entry name" value="PROTEASE"/>
    <property type="match status" value="1"/>
</dbReference>
<keyword evidence="4" id="KW-1185">Reference proteome</keyword>
<dbReference type="RefSeq" id="WP_271429625.1">
    <property type="nucleotide sequence ID" value="NZ_JAQIPB010000009.1"/>
</dbReference>
<dbReference type="InterPro" id="IPR025263">
    <property type="entry name" value="YhdP_central"/>
</dbReference>
<dbReference type="InterPro" id="IPR011836">
    <property type="entry name" value="YhdP"/>
</dbReference>
<feature type="domain" description="YhdP central" evidence="2">
    <location>
        <begin position="2"/>
        <end position="1329"/>
    </location>
</feature>
<evidence type="ECO:0000313" key="4">
    <source>
        <dbReference type="Proteomes" id="UP001212602"/>
    </source>
</evidence>
<accession>A0AAE3NF12</accession>